<evidence type="ECO:0000313" key="1">
    <source>
        <dbReference type="EMBL" id="BDE06469.1"/>
    </source>
</evidence>
<dbReference type="Proteomes" id="UP001317532">
    <property type="component" value="Chromosome"/>
</dbReference>
<accession>A0AAN1XW47</accession>
<reference evidence="1 2" key="1">
    <citation type="journal article" date="2022" name="ISME Commun">
        <title>Vulcanimicrobium alpinus gen. nov. sp. nov., the first cultivated representative of the candidate phylum 'Eremiobacterota', is a metabolically versatile aerobic anoxygenic phototroph.</title>
        <authorList>
            <person name="Yabe S."/>
            <person name="Muto K."/>
            <person name="Abe K."/>
            <person name="Yokota A."/>
            <person name="Staudigel H."/>
            <person name="Tebo B.M."/>
        </authorList>
    </citation>
    <scope>NUCLEOTIDE SEQUENCE [LARGE SCALE GENOMIC DNA]</scope>
    <source>
        <strain evidence="1 2">WC8-2</strain>
    </source>
</reference>
<dbReference type="RefSeq" id="WP_317997425.1">
    <property type="nucleotide sequence ID" value="NZ_AP025523.1"/>
</dbReference>
<protein>
    <submittedName>
        <fullName evidence="1">Uncharacterized protein</fullName>
    </submittedName>
</protein>
<organism evidence="1 2">
    <name type="scientific">Vulcanimicrobium alpinum</name>
    <dbReference type="NCBI Taxonomy" id="3016050"/>
    <lineage>
        <taxon>Bacteria</taxon>
        <taxon>Bacillati</taxon>
        <taxon>Vulcanimicrobiota</taxon>
        <taxon>Vulcanimicrobiia</taxon>
        <taxon>Vulcanimicrobiales</taxon>
        <taxon>Vulcanimicrobiaceae</taxon>
        <taxon>Vulcanimicrobium</taxon>
    </lineage>
</organism>
<dbReference type="AlphaFoldDB" id="A0AAN1XW47"/>
<sequence>MPDERFRALVAAVGAFHITDRAMRTAQGRIEAVLAAGEPDAAALGAYREAVRRYFEPYAREAAAQLKHVDRELERLYQLQYNLTAERGVVAKRIEAVRGVLDTLAETGGR</sequence>
<dbReference type="EMBL" id="AP025523">
    <property type="protein sequence ID" value="BDE06469.1"/>
    <property type="molecule type" value="Genomic_DNA"/>
</dbReference>
<proteinExistence type="predicted"/>
<dbReference type="KEGG" id="vab:WPS_17450"/>
<keyword evidence="2" id="KW-1185">Reference proteome</keyword>
<evidence type="ECO:0000313" key="2">
    <source>
        <dbReference type="Proteomes" id="UP001317532"/>
    </source>
</evidence>
<gene>
    <name evidence="1" type="ORF">WPS_17450</name>
</gene>
<name>A0AAN1XW47_UNVUL</name>